<accession>A0A1M5WCA1</accession>
<protein>
    <recommendedName>
        <fullName evidence="3">SLH domain-containing protein</fullName>
    </recommendedName>
</protein>
<gene>
    <name evidence="4" type="ORF">SAMN02745823_01190</name>
</gene>
<dbReference type="OrthoDB" id="467434at2"/>
<evidence type="ECO:0000313" key="4">
    <source>
        <dbReference type="EMBL" id="SHH85135.1"/>
    </source>
</evidence>
<dbReference type="EMBL" id="FQXV01000003">
    <property type="protein sequence ID" value="SHH85135.1"/>
    <property type="molecule type" value="Genomic_DNA"/>
</dbReference>
<feature type="signal peptide" evidence="2">
    <location>
        <begin position="1"/>
        <end position="24"/>
    </location>
</feature>
<dbReference type="STRING" id="1123282.SAMN02745823_01190"/>
<dbReference type="AlphaFoldDB" id="A0A1M5WCA1"/>
<dbReference type="PROSITE" id="PS51272">
    <property type="entry name" value="SLH"/>
    <property type="match status" value="3"/>
</dbReference>
<dbReference type="InterPro" id="IPR001119">
    <property type="entry name" value="SLH_dom"/>
</dbReference>
<dbReference type="InterPro" id="IPR027954">
    <property type="entry name" value="Transcobalamin-like_C"/>
</dbReference>
<proteinExistence type="predicted"/>
<evidence type="ECO:0000256" key="2">
    <source>
        <dbReference type="SAM" id="SignalP"/>
    </source>
</evidence>
<sequence>MKRKISLFAVFVLLLGLFAAPAAAAAGPVVSLRVEGMDKTLYYNSTLAVKDTASATLRGVLDSYNDLAGVPVMTVSAGGNARVTAVADLKENSRGSDAWMILLNGESVSEGLDTTMVKAGDEIVVYYGDPSRIQYPEIDLRRMLSDGVVKFTSRDLTQGNTEGSALPQVPVAGATVVWDSMEYQTDASGEIIIDSTGAGIPHTVSIERYDESGLPTVLRFAPGYSVKCYDDVTQGNWFYDAVTFVSDKQMMKGVTEASFAPGAPVDKAMFITVLGRMEGADVDQAAQTGFADVVSDGWSAGYIKWALGNGLAAGNGDGTFGQYQVISREQLAVLLYRFAGLLGYDTDVDGKDLSAFADGGAVTAYAVPAMTWAVANGLVTGAPGRLDPQGQATRAQAAVLLQRFITEFMP</sequence>
<keyword evidence="1" id="KW-0677">Repeat</keyword>
<dbReference type="Gene3D" id="2.170.130.30">
    <property type="match status" value="1"/>
</dbReference>
<feature type="chain" id="PRO_5009914648" description="SLH domain-containing protein" evidence="2">
    <location>
        <begin position="25"/>
        <end position="410"/>
    </location>
</feature>
<name>A0A1M5WCA1_9FIRM</name>
<evidence type="ECO:0000256" key="1">
    <source>
        <dbReference type="ARBA" id="ARBA00022737"/>
    </source>
</evidence>
<dbReference type="Pfam" id="PF00395">
    <property type="entry name" value="SLH"/>
    <property type="match status" value="2"/>
</dbReference>
<dbReference type="Proteomes" id="UP000183995">
    <property type="component" value="Unassembled WGS sequence"/>
</dbReference>
<feature type="domain" description="SLH" evidence="3">
    <location>
        <begin position="353"/>
        <end position="410"/>
    </location>
</feature>
<feature type="domain" description="SLH" evidence="3">
    <location>
        <begin position="225"/>
        <end position="285"/>
    </location>
</feature>
<keyword evidence="2" id="KW-0732">Signal</keyword>
<dbReference type="RefSeq" id="WP_073076745.1">
    <property type="nucleotide sequence ID" value="NZ_FQXV01000003.1"/>
</dbReference>
<dbReference type="Pfam" id="PF14478">
    <property type="entry name" value="DUF4430"/>
    <property type="match status" value="1"/>
</dbReference>
<evidence type="ECO:0000313" key="5">
    <source>
        <dbReference type="Proteomes" id="UP000183995"/>
    </source>
</evidence>
<keyword evidence="5" id="KW-1185">Reference proteome</keyword>
<reference evidence="4 5" key="1">
    <citation type="submission" date="2016-11" db="EMBL/GenBank/DDBJ databases">
        <authorList>
            <person name="Jaros S."/>
            <person name="Januszkiewicz K."/>
            <person name="Wedrychowicz H."/>
        </authorList>
    </citation>
    <scope>NUCLEOTIDE SEQUENCE [LARGE SCALE GENOMIC DNA]</scope>
    <source>
        <strain evidence="4 5">DSM 10068</strain>
    </source>
</reference>
<organism evidence="4 5">
    <name type="scientific">Sporobacter termitidis DSM 10068</name>
    <dbReference type="NCBI Taxonomy" id="1123282"/>
    <lineage>
        <taxon>Bacteria</taxon>
        <taxon>Bacillati</taxon>
        <taxon>Bacillota</taxon>
        <taxon>Clostridia</taxon>
        <taxon>Eubacteriales</taxon>
        <taxon>Oscillospiraceae</taxon>
        <taxon>Sporobacter</taxon>
    </lineage>
</organism>
<evidence type="ECO:0000259" key="3">
    <source>
        <dbReference type="PROSITE" id="PS51272"/>
    </source>
</evidence>
<feature type="domain" description="SLH" evidence="3">
    <location>
        <begin position="286"/>
        <end position="349"/>
    </location>
</feature>